<proteinExistence type="predicted"/>
<dbReference type="OrthoDB" id="6043521at2759"/>
<keyword evidence="2" id="KW-1185">Reference proteome</keyword>
<evidence type="ECO:0000313" key="2">
    <source>
        <dbReference type="Proteomes" id="UP000678393"/>
    </source>
</evidence>
<dbReference type="AlphaFoldDB" id="A0A8S3ZTG9"/>
<reference evidence="1" key="1">
    <citation type="submission" date="2021-04" db="EMBL/GenBank/DDBJ databases">
        <authorList>
            <consortium name="Molecular Ecology Group"/>
        </authorList>
    </citation>
    <scope>NUCLEOTIDE SEQUENCE</scope>
</reference>
<protein>
    <submittedName>
        <fullName evidence="1">Uncharacterized protein</fullName>
    </submittedName>
</protein>
<feature type="non-terminal residue" evidence="1">
    <location>
        <position position="1"/>
    </location>
</feature>
<sequence>MDCQMARDIFQCEKEFGYPSNFPNFHWWKSPDKRKVATIVRDEIPVPELPNRYPYRYSSAGPCSVGRTQKEWDMYRCFLDSKPRTKRRERFDVMDIVQIEGYETTTMTESLRPFRSKRHPTEFRSTKIPTGLNEPLFVPFKGHSEFDQYVIDTLYPGWKQDPLYR</sequence>
<organism evidence="1 2">
    <name type="scientific">Candidula unifasciata</name>
    <dbReference type="NCBI Taxonomy" id="100452"/>
    <lineage>
        <taxon>Eukaryota</taxon>
        <taxon>Metazoa</taxon>
        <taxon>Spiralia</taxon>
        <taxon>Lophotrochozoa</taxon>
        <taxon>Mollusca</taxon>
        <taxon>Gastropoda</taxon>
        <taxon>Heterobranchia</taxon>
        <taxon>Euthyneura</taxon>
        <taxon>Panpulmonata</taxon>
        <taxon>Eupulmonata</taxon>
        <taxon>Stylommatophora</taxon>
        <taxon>Helicina</taxon>
        <taxon>Helicoidea</taxon>
        <taxon>Geomitridae</taxon>
        <taxon>Candidula</taxon>
    </lineage>
</organism>
<name>A0A8S3ZTG9_9EUPU</name>
<evidence type="ECO:0000313" key="1">
    <source>
        <dbReference type="EMBL" id="CAG5130835.1"/>
    </source>
</evidence>
<accession>A0A8S3ZTG9</accession>
<comment type="caution">
    <text evidence="1">The sequence shown here is derived from an EMBL/GenBank/DDBJ whole genome shotgun (WGS) entry which is preliminary data.</text>
</comment>
<dbReference type="EMBL" id="CAJHNH020004301">
    <property type="protein sequence ID" value="CAG5130835.1"/>
    <property type="molecule type" value="Genomic_DNA"/>
</dbReference>
<dbReference type="Proteomes" id="UP000678393">
    <property type="component" value="Unassembled WGS sequence"/>
</dbReference>
<gene>
    <name evidence="1" type="ORF">CUNI_LOCUS16393</name>
</gene>